<evidence type="ECO:0000313" key="3">
    <source>
        <dbReference type="Proteomes" id="UP000325313"/>
    </source>
</evidence>
<dbReference type="PANTHER" id="PTHR42714:SF2">
    <property type="entry name" value="TRNA MODIFICATION GTPASE GTPBP3, MITOCHONDRIAL"/>
    <property type="match status" value="1"/>
</dbReference>
<dbReference type="Proteomes" id="UP000325313">
    <property type="component" value="Unassembled WGS sequence"/>
</dbReference>
<dbReference type="Gene3D" id="1.20.120.430">
    <property type="entry name" value="tRNA modification GTPase MnmE domain 2"/>
    <property type="match status" value="1"/>
</dbReference>
<dbReference type="GO" id="GO:0030488">
    <property type="term" value="P:tRNA methylation"/>
    <property type="evidence" value="ECO:0007669"/>
    <property type="project" value="TreeGrafter"/>
</dbReference>
<proteinExistence type="predicted"/>
<dbReference type="AlphaFoldDB" id="A0A5B0MZE7"/>
<dbReference type="GO" id="GO:0005525">
    <property type="term" value="F:GTP binding"/>
    <property type="evidence" value="ECO:0007669"/>
    <property type="project" value="InterPro"/>
</dbReference>
<protein>
    <submittedName>
        <fullName evidence="2">Mitochondrial splicing system protein</fullName>
    </submittedName>
</protein>
<dbReference type="InterPro" id="IPR027417">
    <property type="entry name" value="P-loop_NTPase"/>
</dbReference>
<dbReference type="SUPFAM" id="SSF116878">
    <property type="entry name" value="TrmE connector domain"/>
    <property type="match status" value="1"/>
</dbReference>
<name>A0A5B0MZE7_PUCGR</name>
<evidence type="ECO:0000313" key="2">
    <source>
        <dbReference type="EMBL" id="KAA1082361.1"/>
    </source>
</evidence>
<dbReference type="EMBL" id="VDEP01000439">
    <property type="protein sequence ID" value="KAA1082361.1"/>
    <property type="molecule type" value="Genomic_DNA"/>
</dbReference>
<dbReference type="Pfam" id="PF01926">
    <property type="entry name" value="MMR_HSR1"/>
    <property type="match status" value="1"/>
</dbReference>
<feature type="domain" description="G" evidence="1">
    <location>
        <begin position="94"/>
        <end position="195"/>
    </location>
</feature>
<reference evidence="2 3" key="1">
    <citation type="submission" date="2019-05" db="EMBL/GenBank/DDBJ databases">
        <title>Emergence of the Ug99 lineage of the wheat stem rust pathogen through somatic hybridization.</title>
        <authorList>
            <person name="Li F."/>
            <person name="Upadhyaya N.M."/>
            <person name="Sperschneider J."/>
            <person name="Matny O."/>
            <person name="Nguyen-Phuc H."/>
            <person name="Mago R."/>
            <person name="Raley C."/>
            <person name="Miller M.E."/>
            <person name="Silverstein K.A.T."/>
            <person name="Henningsen E."/>
            <person name="Hirsch C.D."/>
            <person name="Visser B."/>
            <person name="Pretorius Z.A."/>
            <person name="Steffenson B.J."/>
            <person name="Schwessinger B."/>
            <person name="Dodds P.N."/>
            <person name="Figueroa M."/>
        </authorList>
    </citation>
    <scope>NUCLEOTIDE SEQUENCE [LARGE SCALE GENOMIC DNA]</scope>
    <source>
        <strain evidence="2 3">Ug99</strain>
    </source>
</reference>
<dbReference type="Gene3D" id="3.40.50.300">
    <property type="entry name" value="P-loop containing nucleotide triphosphate hydrolases"/>
    <property type="match status" value="1"/>
</dbReference>
<dbReference type="GO" id="GO:0005739">
    <property type="term" value="C:mitochondrion"/>
    <property type="evidence" value="ECO:0007669"/>
    <property type="project" value="TreeGrafter"/>
</dbReference>
<comment type="caution">
    <text evidence="2">The sequence shown here is derived from an EMBL/GenBank/DDBJ whole genome shotgun (WGS) entry which is preliminary data.</text>
</comment>
<dbReference type="PANTHER" id="PTHR42714">
    <property type="entry name" value="TRNA MODIFICATION GTPASE GTPBP3"/>
    <property type="match status" value="1"/>
</dbReference>
<organism evidence="2 3">
    <name type="scientific">Puccinia graminis f. sp. tritici</name>
    <dbReference type="NCBI Taxonomy" id="56615"/>
    <lineage>
        <taxon>Eukaryota</taxon>
        <taxon>Fungi</taxon>
        <taxon>Dikarya</taxon>
        <taxon>Basidiomycota</taxon>
        <taxon>Pucciniomycotina</taxon>
        <taxon>Pucciniomycetes</taxon>
        <taxon>Pucciniales</taxon>
        <taxon>Pucciniaceae</taxon>
        <taxon>Puccinia</taxon>
    </lineage>
</organism>
<accession>A0A5B0MZE7</accession>
<dbReference type="SUPFAM" id="SSF52540">
    <property type="entry name" value="P-loop containing nucleoside triphosphate hydrolases"/>
    <property type="match status" value="1"/>
</dbReference>
<evidence type="ECO:0000259" key="1">
    <source>
        <dbReference type="Pfam" id="PF01926"/>
    </source>
</evidence>
<dbReference type="InterPro" id="IPR027368">
    <property type="entry name" value="MnmE_dom2"/>
</dbReference>
<dbReference type="GO" id="GO:0002098">
    <property type="term" value="P:tRNA wobble uridine modification"/>
    <property type="evidence" value="ECO:0007669"/>
    <property type="project" value="TreeGrafter"/>
</dbReference>
<sequence length="359" mass="40881">MDINKVLGLKHLIEAETEEQRRWAVSEFDVSSSAIRFSLCLLILTFDHRFSEDGSMDDREIWNQVIDHLLDLQSTINAQLSQSKRREKISMGIKVSLYGSPNVGKINREAAIVSPYPGTTRDIIELSIDYHTAGLRSSTDPVEEIGINRAKENIGKADVRLLLVSAVDMDSFDSQDSILKQEVQDNRPTMILVTKTDLLIDSPEQIEGIVKKLDHHFPGVPVHPISVFDQIDQHGMSQFIKSFENHLRSSYGSEASENQNSFYLTNYQKIQLEKILSHIEGFISRLRSHLSGREDDNQQLEDLDLVILIEELRLVSGLLANYPSLIFRPLNSIIITLRTKFRQTKYWVKCAYSALPNTL</sequence>
<dbReference type="InterPro" id="IPR006073">
    <property type="entry name" value="GTP-bd"/>
</dbReference>
<gene>
    <name evidence="2" type="primary">MSS1_5</name>
    <name evidence="2" type="ORF">PGTUg99_034439</name>
</gene>